<dbReference type="CDD" id="cd06588">
    <property type="entry name" value="PhnB_like"/>
    <property type="match status" value="1"/>
</dbReference>
<evidence type="ECO:0000313" key="3">
    <source>
        <dbReference type="Proteomes" id="UP000194139"/>
    </source>
</evidence>
<dbReference type="Gene3D" id="3.30.720.100">
    <property type="match status" value="1"/>
</dbReference>
<reference evidence="2 3" key="1">
    <citation type="submission" date="2017-05" db="EMBL/GenBank/DDBJ databases">
        <title>Complete and WGS of Bordetella genogroups.</title>
        <authorList>
            <person name="Spilker T."/>
            <person name="LiPuma J."/>
        </authorList>
    </citation>
    <scope>NUCLEOTIDE SEQUENCE [LARGE SCALE GENOMIC DNA]</scope>
    <source>
        <strain evidence="2 3">AU17164</strain>
    </source>
</reference>
<dbReference type="AlphaFoldDB" id="A0A1W6YVA7"/>
<dbReference type="InterPro" id="IPR028973">
    <property type="entry name" value="PhnB-like"/>
</dbReference>
<keyword evidence="3" id="KW-1185">Reference proteome</keyword>
<dbReference type="PIRSF" id="PIRSF021700">
    <property type="entry name" value="3_dmu_93_MTrfase"/>
    <property type="match status" value="1"/>
</dbReference>
<name>A0A1W6YVA7_9BORD</name>
<protein>
    <recommendedName>
        <fullName evidence="1">PhnB-like domain-containing protein</fullName>
    </recommendedName>
</protein>
<dbReference type="RefSeq" id="WP_086055800.1">
    <property type="nucleotide sequence ID" value="NZ_CP021109.1"/>
</dbReference>
<evidence type="ECO:0000313" key="2">
    <source>
        <dbReference type="EMBL" id="ARP84918.1"/>
    </source>
</evidence>
<dbReference type="Pfam" id="PF06983">
    <property type="entry name" value="3-dmu-9_3-mt"/>
    <property type="match status" value="1"/>
</dbReference>
<dbReference type="SUPFAM" id="SSF54593">
    <property type="entry name" value="Glyoxalase/Bleomycin resistance protein/Dihydroxybiphenyl dioxygenase"/>
    <property type="match status" value="1"/>
</dbReference>
<dbReference type="PANTHER" id="PTHR33990">
    <property type="entry name" value="PROTEIN YJDN-RELATED"/>
    <property type="match status" value="1"/>
</dbReference>
<dbReference type="InterPro" id="IPR029068">
    <property type="entry name" value="Glyas_Bleomycin-R_OHBP_Dase"/>
</dbReference>
<evidence type="ECO:0000259" key="1">
    <source>
        <dbReference type="Pfam" id="PF06983"/>
    </source>
</evidence>
<proteinExistence type="predicted"/>
<dbReference type="Gene3D" id="3.30.720.110">
    <property type="match status" value="1"/>
</dbReference>
<dbReference type="OrthoDB" id="9795306at2"/>
<dbReference type="Proteomes" id="UP000194139">
    <property type="component" value="Chromosome"/>
</dbReference>
<organism evidence="2 3">
    <name type="scientific">Bordetella genomosp. 9</name>
    <dbReference type="NCBI Taxonomy" id="1416803"/>
    <lineage>
        <taxon>Bacteria</taxon>
        <taxon>Pseudomonadati</taxon>
        <taxon>Pseudomonadota</taxon>
        <taxon>Betaproteobacteria</taxon>
        <taxon>Burkholderiales</taxon>
        <taxon>Alcaligenaceae</taxon>
        <taxon>Bordetella</taxon>
    </lineage>
</organism>
<dbReference type="PANTHER" id="PTHR33990:SF4">
    <property type="entry name" value="PHNB-LIKE DOMAIN-CONTAINING PROTEIN"/>
    <property type="match status" value="1"/>
</dbReference>
<sequence length="132" mass="14860">MATQITPFLMFQNGEAEAAMNFYVSLFPDGEVEQIKHYEAGQAGPEGSVMTAVLRIAGQRIVCFNSPVRHDFDFTPAISLFVECASESEFERLAAALSEDGHILMAPDNYGFSRRFTWVNDRYKVSWQLNLP</sequence>
<gene>
    <name evidence="2" type="ORF">CAL13_00770</name>
</gene>
<dbReference type="InterPro" id="IPR009725">
    <property type="entry name" value="3_dmu_93_MTrfase"/>
</dbReference>
<accession>A0A1W6YVA7</accession>
<feature type="domain" description="PhnB-like" evidence="1">
    <location>
        <begin position="4"/>
        <end position="129"/>
    </location>
</feature>
<dbReference type="EMBL" id="CP021109">
    <property type="protein sequence ID" value="ARP84918.1"/>
    <property type="molecule type" value="Genomic_DNA"/>
</dbReference>